<name>A0AA40ETM5_9PEZI</name>
<proteinExistence type="predicted"/>
<dbReference type="AlphaFoldDB" id="A0AA40ETM5"/>
<protein>
    <submittedName>
        <fullName evidence="1">Uncharacterized protein</fullName>
    </submittedName>
</protein>
<organism evidence="1 2">
    <name type="scientific">Apiosordaria backusii</name>
    <dbReference type="NCBI Taxonomy" id="314023"/>
    <lineage>
        <taxon>Eukaryota</taxon>
        <taxon>Fungi</taxon>
        <taxon>Dikarya</taxon>
        <taxon>Ascomycota</taxon>
        <taxon>Pezizomycotina</taxon>
        <taxon>Sordariomycetes</taxon>
        <taxon>Sordariomycetidae</taxon>
        <taxon>Sordariales</taxon>
        <taxon>Lasiosphaeriaceae</taxon>
        <taxon>Apiosordaria</taxon>
    </lineage>
</organism>
<dbReference type="EMBL" id="JAUKTV010000002">
    <property type="protein sequence ID" value="KAK0745253.1"/>
    <property type="molecule type" value="Genomic_DNA"/>
</dbReference>
<dbReference type="Proteomes" id="UP001172159">
    <property type="component" value="Unassembled WGS sequence"/>
</dbReference>
<keyword evidence="2" id="KW-1185">Reference proteome</keyword>
<gene>
    <name evidence="1" type="ORF">B0T21DRAFT_359337</name>
</gene>
<accession>A0AA40ETM5</accession>
<comment type="caution">
    <text evidence="1">The sequence shown here is derived from an EMBL/GenBank/DDBJ whole genome shotgun (WGS) entry which is preliminary data.</text>
</comment>
<sequence length="144" mass="16226">MTRTVGDGKQGFNPMDCLHEVQGTSCSPLTRCKGSCPYSPSVHPFPFYPSKNKSYSPLARRYPTSLDRSSQILHQRHATPKDTLLQQEPLTNIILPLPIQTNNFLNAPRKDVIAQPVFLWTYTPLPATTAKQEKKNKELTTCQL</sequence>
<evidence type="ECO:0000313" key="1">
    <source>
        <dbReference type="EMBL" id="KAK0745253.1"/>
    </source>
</evidence>
<evidence type="ECO:0000313" key="2">
    <source>
        <dbReference type="Proteomes" id="UP001172159"/>
    </source>
</evidence>
<reference evidence="1" key="1">
    <citation type="submission" date="2023-06" db="EMBL/GenBank/DDBJ databases">
        <title>Genome-scale phylogeny and comparative genomics of the fungal order Sordariales.</title>
        <authorList>
            <consortium name="Lawrence Berkeley National Laboratory"/>
            <person name="Hensen N."/>
            <person name="Bonometti L."/>
            <person name="Westerberg I."/>
            <person name="Brannstrom I.O."/>
            <person name="Guillou S."/>
            <person name="Cros-Aarteil S."/>
            <person name="Calhoun S."/>
            <person name="Haridas S."/>
            <person name="Kuo A."/>
            <person name="Mondo S."/>
            <person name="Pangilinan J."/>
            <person name="Riley R."/>
            <person name="Labutti K."/>
            <person name="Andreopoulos B."/>
            <person name="Lipzen A."/>
            <person name="Chen C."/>
            <person name="Yanf M."/>
            <person name="Daum C."/>
            <person name="Ng V."/>
            <person name="Clum A."/>
            <person name="Steindorff A."/>
            <person name="Ohm R."/>
            <person name="Martin F."/>
            <person name="Silar P."/>
            <person name="Natvig D."/>
            <person name="Lalanne C."/>
            <person name="Gautier V."/>
            <person name="Ament-Velasquez S.L."/>
            <person name="Kruys A."/>
            <person name="Hutchinson M.I."/>
            <person name="Powell A.J."/>
            <person name="Barry K."/>
            <person name="Miller A.N."/>
            <person name="Grigoriev I.V."/>
            <person name="Debuchy R."/>
            <person name="Gladieux P."/>
            <person name="Thoren M.H."/>
            <person name="Johannesson H."/>
        </authorList>
    </citation>
    <scope>NUCLEOTIDE SEQUENCE</scope>
    <source>
        <strain evidence="1">CBS 540.89</strain>
    </source>
</reference>